<dbReference type="Pfam" id="PF12146">
    <property type="entry name" value="Hydrolase_4"/>
    <property type="match status" value="1"/>
</dbReference>
<accession>F5YQD4</accession>
<protein>
    <recommendedName>
        <fullName evidence="1">Serine aminopeptidase S33 domain-containing protein</fullName>
    </recommendedName>
</protein>
<dbReference type="AlphaFoldDB" id="F5YQD4"/>
<reference evidence="3" key="1">
    <citation type="submission" date="2009-12" db="EMBL/GenBank/DDBJ databases">
        <title>Complete sequence of Treponema primitia strain ZAS-2.</title>
        <authorList>
            <person name="Tetu S.G."/>
            <person name="Matson E."/>
            <person name="Ren Q."/>
            <person name="Seshadri R."/>
            <person name="Elbourne L."/>
            <person name="Hassan K.A."/>
            <person name="Durkin A."/>
            <person name="Radune D."/>
            <person name="Mohamoud Y."/>
            <person name="Shay R."/>
            <person name="Jin S."/>
            <person name="Zhang X."/>
            <person name="Lucey K."/>
            <person name="Ballor N.R."/>
            <person name="Ottesen E."/>
            <person name="Rosenthal R."/>
            <person name="Allen A."/>
            <person name="Leadbetter J.R."/>
            <person name="Paulsen I.T."/>
        </authorList>
    </citation>
    <scope>NUCLEOTIDE SEQUENCE [LARGE SCALE GENOMIC DNA]</scope>
    <source>
        <strain evidence="3">ATCC BAA-887 / DSM 12427 / ZAS-2</strain>
    </source>
</reference>
<dbReference type="SUPFAM" id="SSF53474">
    <property type="entry name" value="alpha/beta-Hydrolases"/>
    <property type="match status" value="1"/>
</dbReference>
<dbReference type="RefSeq" id="WP_015706622.1">
    <property type="nucleotide sequence ID" value="NC_015578.1"/>
</dbReference>
<sequence>MDTKLILTFLDELNKNNSLKWFILIFNTCLALSPASAIAGTNDELPHYWETSGKTSKGVIIVAHGLNVKPSKMGAPETEGTLVKFLLDSGYNVYRVTLTGHSGLIETMQNVTESDWLSDAYIQYCEAKLFAERAGVPLYLLGFSLGALVFEHLMNENTVTPVQFEKAILFSPAIAVKTKAKTVLLLQPFTNDSSIINSVSPEEYRAQRGTSMRAYKNIFNMEEALCSASFSKNNIDTILFIDKNDELVSIRTLRNRINQYKLTNWNILEISNSGAVIKPKYHHLLIDNRCVSASTWQYITGSITDFLE</sequence>
<organism evidence="2 3">
    <name type="scientific">Treponema primitia (strain ATCC BAA-887 / DSM 12427 / ZAS-2)</name>
    <dbReference type="NCBI Taxonomy" id="545694"/>
    <lineage>
        <taxon>Bacteria</taxon>
        <taxon>Pseudomonadati</taxon>
        <taxon>Spirochaetota</taxon>
        <taxon>Spirochaetia</taxon>
        <taxon>Spirochaetales</taxon>
        <taxon>Treponemataceae</taxon>
        <taxon>Treponema</taxon>
    </lineage>
</organism>
<name>F5YQD4_TREPZ</name>
<dbReference type="EMBL" id="CP001843">
    <property type="protein sequence ID" value="AEF85005.1"/>
    <property type="molecule type" value="Genomic_DNA"/>
</dbReference>
<gene>
    <name evidence="2" type="ordered locus">TREPR_3702</name>
</gene>
<dbReference type="STRING" id="545694.TREPR_3702"/>
<dbReference type="KEGG" id="tpi:TREPR_3702"/>
<dbReference type="Gene3D" id="3.40.50.1820">
    <property type="entry name" value="alpha/beta hydrolase"/>
    <property type="match status" value="1"/>
</dbReference>
<dbReference type="eggNOG" id="COG2267">
    <property type="taxonomic scope" value="Bacteria"/>
</dbReference>
<evidence type="ECO:0000259" key="1">
    <source>
        <dbReference type="Pfam" id="PF12146"/>
    </source>
</evidence>
<dbReference type="HOGENOM" id="CLU_902964_0_0_12"/>
<evidence type="ECO:0000313" key="2">
    <source>
        <dbReference type="EMBL" id="AEF85005.1"/>
    </source>
</evidence>
<feature type="domain" description="Serine aminopeptidase S33" evidence="1">
    <location>
        <begin position="56"/>
        <end position="191"/>
    </location>
</feature>
<dbReference type="OrthoDB" id="332676at2"/>
<dbReference type="InterPro" id="IPR029058">
    <property type="entry name" value="AB_hydrolase_fold"/>
</dbReference>
<keyword evidence="3" id="KW-1185">Reference proteome</keyword>
<evidence type="ECO:0000313" key="3">
    <source>
        <dbReference type="Proteomes" id="UP000009223"/>
    </source>
</evidence>
<dbReference type="InterPro" id="IPR022742">
    <property type="entry name" value="Hydrolase_4"/>
</dbReference>
<reference evidence="2 3" key="2">
    <citation type="journal article" date="2011" name="ISME J.">
        <title>RNA-seq reveals cooperative metabolic interactions between two termite-gut spirochete species in co-culture.</title>
        <authorList>
            <person name="Rosenthal A.Z."/>
            <person name="Matson E.G."/>
            <person name="Eldar A."/>
            <person name="Leadbetter J.R."/>
        </authorList>
    </citation>
    <scope>NUCLEOTIDE SEQUENCE [LARGE SCALE GENOMIC DNA]</scope>
    <source>
        <strain evidence="3">ATCC BAA-887 / DSM 12427 / ZAS-2</strain>
    </source>
</reference>
<dbReference type="Proteomes" id="UP000009223">
    <property type="component" value="Chromosome"/>
</dbReference>
<proteinExistence type="predicted"/>